<gene>
    <name evidence="3" type="ORF">BYL167_LOCUS6584</name>
    <name evidence="2" type="ORF">CJN711_LOCUS28955</name>
    <name evidence="4" type="ORF">GIL414_LOCUS6507</name>
    <name evidence="1" type="ORF">KQP761_LOCUS9744</name>
</gene>
<evidence type="ECO:0008006" key="6">
    <source>
        <dbReference type="Google" id="ProtNLM"/>
    </source>
</evidence>
<evidence type="ECO:0000313" key="3">
    <source>
        <dbReference type="EMBL" id="CAF3864730.1"/>
    </source>
</evidence>
<comment type="caution">
    <text evidence="2">The sequence shown here is derived from an EMBL/GenBank/DDBJ whole genome shotgun (WGS) entry which is preliminary data.</text>
</comment>
<evidence type="ECO:0000313" key="4">
    <source>
        <dbReference type="EMBL" id="CAF3900047.1"/>
    </source>
</evidence>
<evidence type="ECO:0000313" key="1">
    <source>
        <dbReference type="EMBL" id="CAF1401573.1"/>
    </source>
</evidence>
<dbReference type="Proteomes" id="UP000663834">
    <property type="component" value="Unassembled WGS sequence"/>
</dbReference>
<dbReference type="EMBL" id="CAJOBH010001619">
    <property type="protein sequence ID" value="CAF3864730.1"/>
    <property type="molecule type" value="Genomic_DNA"/>
</dbReference>
<evidence type="ECO:0000313" key="2">
    <source>
        <dbReference type="EMBL" id="CAF1529699.1"/>
    </source>
</evidence>
<dbReference type="EMBL" id="CAJOBJ010001859">
    <property type="protein sequence ID" value="CAF3900047.1"/>
    <property type="molecule type" value="Genomic_DNA"/>
</dbReference>
<dbReference type="Proteomes" id="UP000681720">
    <property type="component" value="Unassembled WGS sequence"/>
</dbReference>
<name>A0A815V8A6_9BILA</name>
<sequence>MISKWETLPNEIFGNIFDYLSWDEILISLWSLNHRINSLICSIFSINKNGIIFSRPGLSHKSVSKILLPLIIKSSLLSSSIKYIHLNGNDSNSYDLIHQYFYYNNDKESFCFPNLESLNITQCLLSKSLIDKLSLLIQYQLTELKLIIDEDAFQSFTYEEDYSSISCKRENVMVMLEKFLCKIFSGQSQLISLHLDISEASSSIHQCLKSRSSTFSSNNIVDLFHSNCLTLRYLHIHSQFPCFFEHLIEHVPNLEQLTICFQHLRINFAESYSNIQKLVTSNASWSNKVPKLKCFIFKSHIFNDLEFMYLKWLLNNVNHIRKLEIYLKSGEIFRADQSIWKSVIDANFVRQYCLPDKIVNLVDFDFYICSKRQLAVVDIENVVTSFKINSFFIKHQWTNVSCFYDEDESCQYIFSSTKYKFRTFHTLWQDII</sequence>
<proteinExistence type="predicted"/>
<evidence type="ECO:0000313" key="5">
    <source>
        <dbReference type="Proteomes" id="UP000663855"/>
    </source>
</evidence>
<dbReference type="AlphaFoldDB" id="A0A815V8A6"/>
<dbReference type="EMBL" id="CAJNOV010013678">
    <property type="protein sequence ID" value="CAF1529699.1"/>
    <property type="molecule type" value="Genomic_DNA"/>
</dbReference>
<reference evidence="2" key="1">
    <citation type="submission" date="2021-02" db="EMBL/GenBank/DDBJ databases">
        <authorList>
            <person name="Nowell W R."/>
        </authorList>
    </citation>
    <scope>NUCLEOTIDE SEQUENCE</scope>
</reference>
<dbReference type="OrthoDB" id="10044852at2759"/>
<protein>
    <recommendedName>
        <fullName evidence="6">F-box domain-containing protein</fullName>
    </recommendedName>
</protein>
<dbReference type="Proteomes" id="UP000663855">
    <property type="component" value="Unassembled WGS sequence"/>
</dbReference>
<accession>A0A815V8A6</accession>
<dbReference type="Proteomes" id="UP000681967">
    <property type="component" value="Unassembled WGS sequence"/>
</dbReference>
<dbReference type="EMBL" id="CAJNOW010003977">
    <property type="protein sequence ID" value="CAF1401573.1"/>
    <property type="molecule type" value="Genomic_DNA"/>
</dbReference>
<organism evidence="2 5">
    <name type="scientific">Rotaria magnacalcarata</name>
    <dbReference type="NCBI Taxonomy" id="392030"/>
    <lineage>
        <taxon>Eukaryota</taxon>
        <taxon>Metazoa</taxon>
        <taxon>Spiralia</taxon>
        <taxon>Gnathifera</taxon>
        <taxon>Rotifera</taxon>
        <taxon>Eurotatoria</taxon>
        <taxon>Bdelloidea</taxon>
        <taxon>Philodinida</taxon>
        <taxon>Philodinidae</taxon>
        <taxon>Rotaria</taxon>
    </lineage>
</organism>